<evidence type="ECO:0000256" key="2">
    <source>
        <dbReference type="ARBA" id="ARBA00022692"/>
    </source>
</evidence>
<feature type="transmembrane region" description="Helical" evidence="5">
    <location>
        <begin position="94"/>
        <end position="118"/>
    </location>
</feature>
<evidence type="ECO:0000313" key="7">
    <source>
        <dbReference type="EMBL" id="MEQ2189790.1"/>
    </source>
</evidence>
<dbReference type="InterPro" id="IPR000276">
    <property type="entry name" value="GPCR_Rhodpsn"/>
</dbReference>
<gene>
    <name evidence="7" type="ORF">GOODEAATRI_028964</name>
</gene>
<evidence type="ECO:0000256" key="1">
    <source>
        <dbReference type="ARBA" id="ARBA00004370"/>
    </source>
</evidence>
<accession>A0ABV0Q1Z7</accession>
<dbReference type="InterPro" id="IPR052921">
    <property type="entry name" value="GPCR1_Superfamily_Member"/>
</dbReference>
<feature type="transmembrane region" description="Helical" evidence="5">
    <location>
        <begin position="173"/>
        <end position="194"/>
    </location>
</feature>
<organism evidence="7 8">
    <name type="scientific">Goodea atripinnis</name>
    <dbReference type="NCBI Taxonomy" id="208336"/>
    <lineage>
        <taxon>Eukaryota</taxon>
        <taxon>Metazoa</taxon>
        <taxon>Chordata</taxon>
        <taxon>Craniata</taxon>
        <taxon>Vertebrata</taxon>
        <taxon>Euteleostomi</taxon>
        <taxon>Actinopterygii</taxon>
        <taxon>Neopterygii</taxon>
        <taxon>Teleostei</taxon>
        <taxon>Neoteleostei</taxon>
        <taxon>Acanthomorphata</taxon>
        <taxon>Ovalentaria</taxon>
        <taxon>Atherinomorphae</taxon>
        <taxon>Cyprinodontiformes</taxon>
        <taxon>Goodeidae</taxon>
        <taxon>Goodea</taxon>
    </lineage>
</organism>
<evidence type="ECO:0000256" key="4">
    <source>
        <dbReference type="ARBA" id="ARBA00023136"/>
    </source>
</evidence>
<keyword evidence="3 5" id="KW-1133">Transmembrane helix</keyword>
<evidence type="ECO:0000313" key="8">
    <source>
        <dbReference type="Proteomes" id="UP001476798"/>
    </source>
</evidence>
<comment type="subcellular location">
    <subcellularLocation>
        <location evidence="1">Membrane</location>
    </subcellularLocation>
</comment>
<dbReference type="PANTHER" id="PTHR26451:SF866">
    <property type="entry name" value="ODORANT RECEPTOR-RELATED"/>
    <property type="match status" value="1"/>
</dbReference>
<protein>
    <recommendedName>
        <fullName evidence="6">G-protein coupled receptors family 1 profile domain-containing protein</fullName>
    </recommendedName>
</protein>
<comment type="caution">
    <text evidence="7">The sequence shown here is derived from an EMBL/GenBank/DDBJ whole genome shotgun (WGS) entry which is preliminary data.</text>
</comment>
<dbReference type="CDD" id="cd00637">
    <property type="entry name" value="7tm_classA_rhodopsin-like"/>
    <property type="match status" value="1"/>
</dbReference>
<keyword evidence="4 5" id="KW-0472">Membrane</keyword>
<dbReference type="Proteomes" id="UP001476798">
    <property type="component" value="Unassembled WGS sequence"/>
</dbReference>
<keyword evidence="8" id="KW-1185">Reference proteome</keyword>
<evidence type="ECO:0000259" key="6">
    <source>
        <dbReference type="PROSITE" id="PS50262"/>
    </source>
</evidence>
<feature type="domain" description="G-protein coupled receptors family 1 profile" evidence="6">
    <location>
        <begin position="74"/>
        <end position="326"/>
    </location>
</feature>
<dbReference type="Gene3D" id="1.20.1070.10">
    <property type="entry name" value="Rhodopsin 7-helix transmembrane proteins"/>
    <property type="match status" value="1"/>
</dbReference>
<dbReference type="PANTHER" id="PTHR26451">
    <property type="entry name" value="G_PROTEIN_RECEP_F1_2 DOMAIN-CONTAINING PROTEIN"/>
    <property type="match status" value="1"/>
</dbReference>
<feature type="transmembrane region" description="Helical" evidence="5">
    <location>
        <begin position="308"/>
        <end position="328"/>
    </location>
</feature>
<feature type="transmembrane region" description="Helical" evidence="5">
    <location>
        <begin position="230"/>
        <end position="250"/>
    </location>
</feature>
<dbReference type="PROSITE" id="PS00237">
    <property type="entry name" value="G_PROTEIN_RECEP_F1_1"/>
    <property type="match status" value="1"/>
</dbReference>
<evidence type="ECO:0000256" key="3">
    <source>
        <dbReference type="ARBA" id="ARBA00022989"/>
    </source>
</evidence>
<dbReference type="EMBL" id="JAHRIO010094111">
    <property type="protein sequence ID" value="MEQ2189790.1"/>
    <property type="molecule type" value="Genomic_DNA"/>
</dbReference>
<evidence type="ECO:0000256" key="5">
    <source>
        <dbReference type="SAM" id="Phobius"/>
    </source>
</evidence>
<name>A0ABV0Q1Z7_9TELE</name>
<feature type="transmembrane region" description="Helical" evidence="5">
    <location>
        <begin position="271"/>
        <end position="296"/>
    </location>
</feature>
<dbReference type="Pfam" id="PF00001">
    <property type="entry name" value="7tm_1"/>
    <property type="match status" value="1"/>
</dbReference>
<dbReference type="PROSITE" id="PS50262">
    <property type="entry name" value="G_PROTEIN_RECEP_F1_2"/>
    <property type="match status" value="1"/>
</dbReference>
<keyword evidence="2 5" id="KW-0812">Transmembrane</keyword>
<feature type="transmembrane region" description="Helical" evidence="5">
    <location>
        <begin position="54"/>
        <end position="82"/>
    </location>
</feature>
<sequence length="365" mass="40889">MERHNQVAGKIYRIICAECGLQVPRSKWETLLIVMKEISRSQLNSTVTGPHQGVLGVVLFSIVTTLPCCVFLFINLTMLYTLRSKQVFRDTSRYVLLFNLLFADTVQLALNQSLFLLSSGSLTLLYPVCAALTAFSSLMLSVSVDTLVSMCLERYIAVCYPLRHSTIVTTRNTGVVICVIWCVSSSHVIIQLSLMLSKFSFQDLQNMQMMYFCGKESAFLDPSSDLYDRAFTYFLFVLGGVTVTVSYTGIMVAARSASTDKASASRARRTLLLHLLQMGLTMSSTIHNSLIIVITSNLDRVPAVRLQVVLYVCVIVFPKCLSSLIYGLRDQTIRPILMLNLICQWRGSVFIPDVRTKNKIRVHVT</sequence>
<dbReference type="SUPFAM" id="SSF81321">
    <property type="entry name" value="Family A G protein-coupled receptor-like"/>
    <property type="match status" value="1"/>
</dbReference>
<dbReference type="InterPro" id="IPR017452">
    <property type="entry name" value="GPCR_Rhodpsn_7TM"/>
</dbReference>
<proteinExistence type="predicted"/>
<reference evidence="7 8" key="1">
    <citation type="submission" date="2021-06" db="EMBL/GenBank/DDBJ databases">
        <authorList>
            <person name="Palmer J.M."/>
        </authorList>
    </citation>
    <scope>NUCLEOTIDE SEQUENCE [LARGE SCALE GENOMIC DNA]</scope>
    <source>
        <strain evidence="7 8">GA_2019</strain>
        <tissue evidence="7">Muscle</tissue>
    </source>
</reference>
<feature type="transmembrane region" description="Helical" evidence="5">
    <location>
        <begin position="124"/>
        <end position="152"/>
    </location>
</feature>